<protein>
    <recommendedName>
        <fullName evidence="5">Tetratricopeptide repeat protein 8</fullName>
    </recommendedName>
</protein>
<proteinExistence type="predicted"/>
<organism evidence="3 4">
    <name type="scientific">Hermetia illucens</name>
    <name type="common">Black soldier fly</name>
    <dbReference type="NCBI Taxonomy" id="343691"/>
    <lineage>
        <taxon>Eukaryota</taxon>
        <taxon>Metazoa</taxon>
        <taxon>Ecdysozoa</taxon>
        <taxon>Arthropoda</taxon>
        <taxon>Hexapoda</taxon>
        <taxon>Insecta</taxon>
        <taxon>Pterygota</taxon>
        <taxon>Neoptera</taxon>
        <taxon>Endopterygota</taxon>
        <taxon>Diptera</taxon>
        <taxon>Brachycera</taxon>
        <taxon>Stratiomyomorpha</taxon>
        <taxon>Stratiomyidae</taxon>
        <taxon>Hermetiinae</taxon>
        <taxon>Hermetia</taxon>
    </lineage>
</organism>
<dbReference type="PANTHER" id="PTHR44177:SF1">
    <property type="entry name" value="TETRATRICOPEPTIDE REPEAT PROTEIN 8"/>
    <property type="match status" value="1"/>
</dbReference>
<feature type="region of interest" description="Disordered" evidence="2">
    <location>
        <begin position="114"/>
        <end position="147"/>
    </location>
</feature>
<feature type="repeat" description="TPR" evidence="1">
    <location>
        <begin position="426"/>
        <end position="459"/>
    </location>
</feature>
<dbReference type="AlphaFoldDB" id="A0A7R8UF69"/>
<sequence>MELQFFQAISLYRQRDYEKCLEICNTLLQQLKLPPQHSQDIAMREQIANGTWLLKMQALTQRVYVDDLETNDEGIENEDAEVERMATAARPGTSIKTTFTRRPTSSRITTQMRTATARPSTGMARPGTMSNRPGSSIGSRPPSRCGTSRRVRVTSASAYALGDPSASLFQACRLNPTIYAEKKTIIKPLFKFLYYHEGDPQKAYSLCEAVADVQKQKVDWWWEQQRGRCLIAMHQSKKAETYLKRSLSSFQHTDTYLLMCKMYLNMQQPFVALQLLESAMEKMPYEVALRTQQARIHEQVDLMDESVAIYRTISMMDPVNTEALSCLAVSYFYDAKPEMALMYYRRILSMGTTSAELYCNIALCCLYAGQMEFVLPCFQRAISMAGTSDQRADIWYNLSFVGLTTSDDALTKRCLRLCLACDAFNGAALNNLGVVTALEGLYEKAKSYFISAQSVAPDNVEVKKNLKVLEKRVFRAKKK</sequence>
<dbReference type="GO" id="GO:0034464">
    <property type="term" value="C:BBSome"/>
    <property type="evidence" value="ECO:0007669"/>
    <property type="project" value="InterPro"/>
</dbReference>
<reference evidence="3 4" key="1">
    <citation type="submission" date="2020-11" db="EMBL/GenBank/DDBJ databases">
        <authorList>
            <person name="Wallbank WR R."/>
            <person name="Pardo Diaz C."/>
            <person name="Kozak K."/>
            <person name="Martin S."/>
            <person name="Jiggins C."/>
            <person name="Moest M."/>
            <person name="Warren A I."/>
            <person name="Generalovic N T."/>
            <person name="Byers J.R.P. K."/>
            <person name="Montejo-Kovacevich G."/>
            <person name="Yen C E."/>
        </authorList>
    </citation>
    <scope>NUCLEOTIDE SEQUENCE [LARGE SCALE GENOMIC DNA]</scope>
</reference>
<evidence type="ECO:0008006" key="5">
    <source>
        <dbReference type="Google" id="ProtNLM"/>
    </source>
</evidence>
<dbReference type="PROSITE" id="PS50005">
    <property type="entry name" value="TPR"/>
    <property type="match status" value="1"/>
</dbReference>
<dbReference type="Gene3D" id="1.25.40.10">
    <property type="entry name" value="Tetratricopeptide repeat domain"/>
    <property type="match status" value="1"/>
</dbReference>
<dbReference type="SMART" id="SM00028">
    <property type="entry name" value="TPR"/>
    <property type="match status" value="6"/>
</dbReference>
<dbReference type="SUPFAM" id="SSF48452">
    <property type="entry name" value="TPR-like"/>
    <property type="match status" value="2"/>
</dbReference>
<gene>
    <name evidence="3" type="ORF">HERILL_LOCUS2135</name>
</gene>
<keyword evidence="4" id="KW-1185">Reference proteome</keyword>
<dbReference type="GO" id="GO:0097730">
    <property type="term" value="C:non-motile cilium"/>
    <property type="evidence" value="ECO:0007669"/>
    <property type="project" value="TreeGrafter"/>
</dbReference>
<dbReference type="InterPro" id="IPR019734">
    <property type="entry name" value="TPR_rpt"/>
</dbReference>
<dbReference type="InterPro" id="IPR011990">
    <property type="entry name" value="TPR-like_helical_dom_sf"/>
</dbReference>
<evidence type="ECO:0000313" key="4">
    <source>
        <dbReference type="Proteomes" id="UP000594454"/>
    </source>
</evidence>
<dbReference type="EMBL" id="LR899009">
    <property type="protein sequence ID" value="CAD7078892.1"/>
    <property type="molecule type" value="Genomic_DNA"/>
</dbReference>
<evidence type="ECO:0000313" key="3">
    <source>
        <dbReference type="EMBL" id="CAD7078892.1"/>
    </source>
</evidence>
<evidence type="ECO:0000256" key="2">
    <source>
        <dbReference type="SAM" id="MobiDB-lite"/>
    </source>
</evidence>
<evidence type="ECO:0000256" key="1">
    <source>
        <dbReference type="PROSITE-ProRule" id="PRU00339"/>
    </source>
</evidence>
<accession>A0A7R8UF69</accession>
<dbReference type="InParanoid" id="A0A7R8UF69"/>
<feature type="compositionally biased region" description="Low complexity" evidence="2">
    <location>
        <begin position="130"/>
        <end position="146"/>
    </location>
</feature>
<keyword evidence="1" id="KW-0802">TPR repeat</keyword>
<dbReference type="PANTHER" id="PTHR44177">
    <property type="entry name" value="TETRATRICOPEPTIDE REPEAT PROTEIN 8"/>
    <property type="match status" value="1"/>
</dbReference>
<dbReference type="GO" id="GO:1905515">
    <property type="term" value="P:non-motile cilium assembly"/>
    <property type="evidence" value="ECO:0007669"/>
    <property type="project" value="InterPro"/>
</dbReference>
<dbReference type="FunCoup" id="A0A7R8UF69">
    <property type="interactions" value="85"/>
</dbReference>
<dbReference type="GO" id="GO:0036064">
    <property type="term" value="C:ciliary basal body"/>
    <property type="evidence" value="ECO:0007669"/>
    <property type="project" value="TreeGrafter"/>
</dbReference>
<dbReference type="CDD" id="cd21341">
    <property type="entry name" value="TTC8_N"/>
    <property type="match status" value="1"/>
</dbReference>
<dbReference type="OrthoDB" id="421121at2759"/>
<dbReference type="InterPro" id="IPR028796">
    <property type="entry name" value="BBS8"/>
</dbReference>
<name>A0A7R8UF69_HERIL</name>
<dbReference type="OMA" id="QMGVNSA"/>
<dbReference type="Proteomes" id="UP000594454">
    <property type="component" value="Chromosome 1"/>
</dbReference>